<sequence>MNNTILVVDDHNGIRRLMCVFLQQEGFSVTEASNGLLALQLVMEEKPSLVLLDLRMPGLGGMETLAKLRELAPETIVVIMSAYYDSIEIKKALEERLFKYFIIKPFDLEEVGILIRGLMNKSEYHNAL</sequence>
<keyword evidence="2 4" id="KW-0597">Phosphoprotein</keyword>
<organism evidence="6 7">
    <name type="scientific">Desulfosporosinus lacus DSM 15449</name>
    <dbReference type="NCBI Taxonomy" id="1121420"/>
    <lineage>
        <taxon>Bacteria</taxon>
        <taxon>Bacillati</taxon>
        <taxon>Bacillota</taxon>
        <taxon>Clostridia</taxon>
        <taxon>Eubacteriales</taxon>
        <taxon>Desulfitobacteriaceae</taxon>
        <taxon>Desulfosporosinus</taxon>
    </lineage>
</organism>
<evidence type="ECO:0000256" key="3">
    <source>
        <dbReference type="ARBA" id="ARBA00024867"/>
    </source>
</evidence>
<accession>A0A1M5QP44</accession>
<dbReference type="SUPFAM" id="SSF52172">
    <property type="entry name" value="CheY-like"/>
    <property type="match status" value="1"/>
</dbReference>
<dbReference type="AlphaFoldDB" id="A0A1M5QP44"/>
<dbReference type="Pfam" id="PF00072">
    <property type="entry name" value="Response_reg"/>
    <property type="match status" value="1"/>
</dbReference>
<feature type="modified residue" description="4-aspartylphosphate" evidence="4">
    <location>
        <position position="53"/>
    </location>
</feature>
<evidence type="ECO:0000259" key="5">
    <source>
        <dbReference type="PROSITE" id="PS50110"/>
    </source>
</evidence>
<proteinExistence type="predicted"/>
<dbReference type="EMBL" id="FQXJ01000003">
    <property type="protein sequence ID" value="SHH15706.1"/>
    <property type="molecule type" value="Genomic_DNA"/>
</dbReference>
<evidence type="ECO:0000256" key="2">
    <source>
        <dbReference type="ARBA" id="ARBA00022553"/>
    </source>
</evidence>
<evidence type="ECO:0000313" key="6">
    <source>
        <dbReference type="EMBL" id="SHH15706.1"/>
    </source>
</evidence>
<evidence type="ECO:0000256" key="1">
    <source>
        <dbReference type="ARBA" id="ARBA00018672"/>
    </source>
</evidence>
<dbReference type="RefSeq" id="WP_242947416.1">
    <property type="nucleotide sequence ID" value="NZ_FQXJ01000003.1"/>
</dbReference>
<feature type="domain" description="Response regulatory" evidence="5">
    <location>
        <begin position="4"/>
        <end position="119"/>
    </location>
</feature>
<protein>
    <recommendedName>
        <fullName evidence="1">Stage 0 sporulation protein A homolog</fullName>
    </recommendedName>
</protein>
<dbReference type="SMART" id="SM00448">
    <property type="entry name" value="REC"/>
    <property type="match status" value="1"/>
</dbReference>
<dbReference type="Gene3D" id="3.40.50.2300">
    <property type="match status" value="1"/>
</dbReference>
<dbReference type="Proteomes" id="UP000183954">
    <property type="component" value="Unassembled WGS sequence"/>
</dbReference>
<dbReference type="GO" id="GO:0000160">
    <property type="term" value="P:phosphorelay signal transduction system"/>
    <property type="evidence" value="ECO:0007669"/>
    <property type="project" value="InterPro"/>
</dbReference>
<dbReference type="PANTHER" id="PTHR44591">
    <property type="entry name" value="STRESS RESPONSE REGULATOR PROTEIN 1"/>
    <property type="match status" value="1"/>
</dbReference>
<dbReference type="CDD" id="cd00156">
    <property type="entry name" value="REC"/>
    <property type="match status" value="1"/>
</dbReference>
<evidence type="ECO:0000256" key="4">
    <source>
        <dbReference type="PROSITE-ProRule" id="PRU00169"/>
    </source>
</evidence>
<comment type="function">
    <text evidence="3">May play the central regulatory role in sporulation. It may be an element of the effector pathway responsible for the activation of sporulation genes in response to nutritional stress. Spo0A may act in concert with spo0H (a sigma factor) to control the expression of some genes that are critical to the sporulation process.</text>
</comment>
<dbReference type="PANTHER" id="PTHR44591:SF3">
    <property type="entry name" value="RESPONSE REGULATORY DOMAIN-CONTAINING PROTEIN"/>
    <property type="match status" value="1"/>
</dbReference>
<evidence type="ECO:0000313" key="7">
    <source>
        <dbReference type="Proteomes" id="UP000183954"/>
    </source>
</evidence>
<dbReference type="InterPro" id="IPR001789">
    <property type="entry name" value="Sig_transdc_resp-reg_receiver"/>
</dbReference>
<dbReference type="STRING" id="1121420.SAMN02746098_00318"/>
<gene>
    <name evidence="6" type="ORF">SAMN02746098_00318</name>
</gene>
<dbReference type="InterPro" id="IPR011006">
    <property type="entry name" value="CheY-like_superfamily"/>
</dbReference>
<keyword evidence="7" id="KW-1185">Reference proteome</keyword>
<dbReference type="PROSITE" id="PS50110">
    <property type="entry name" value="RESPONSE_REGULATORY"/>
    <property type="match status" value="1"/>
</dbReference>
<dbReference type="InterPro" id="IPR050595">
    <property type="entry name" value="Bact_response_regulator"/>
</dbReference>
<name>A0A1M5QP44_9FIRM</name>
<reference evidence="7" key="1">
    <citation type="submission" date="2016-11" db="EMBL/GenBank/DDBJ databases">
        <authorList>
            <person name="Varghese N."/>
            <person name="Submissions S."/>
        </authorList>
    </citation>
    <scope>NUCLEOTIDE SEQUENCE [LARGE SCALE GENOMIC DNA]</scope>
    <source>
        <strain evidence="7">DSM 15449</strain>
    </source>
</reference>